<dbReference type="GO" id="GO:0005524">
    <property type="term" value="F:ATP binding"/>
    <property type="evidence" value="ECO:0007669"/>
    <property type="project" value="InterPro"/>
</dbReference>
<dbReference type="InterPro" id="IPR015854">
    <property type="entry name" value="ABC_transpr_LolD-like"/>
</dbReference>
<feature type="domain" description="ABC transporter" evidence="1">
    <location>
        <begin position="1"/>
        <end position="191"/>
    </location>
</feature>
<dbReference type="PANTHER" id="PTHR24220:SF86">
    <property type="entry name" value="ABC TRANSPORTER ABCH.1"/>
    <property type="match status" value="1"/>
</dbReference>
<proteinExistence type="predicted"/>
<dbReference type="GO" id="GO:0022857">
    <property type="term" value="F:transmembrane transporter activity"/>
    <property type="evidence" value="ECO:0007669"/>
    <property type="project" value="TreeGrafter"/>
</dbReference>
<name>A0A0F9A4D2_9ZZZZ</name>
<dbReference type="PROSITE" id="PS00211">
    <property type="entry name" value="ABC_TRANSPORTER_1"/>
    <property type="match status" value="1"/>
</dbReference>
<dbReference type="InterPro" id="IPR017871">
    <property type="entry name" value="ABC_transporter-like_CS"/>
</dbReference>
<organism evidence="2">
    <name type="scientific">marine sediment metagenome</name>
    <dbReference type="NCBI Taxonomy" id="412755"/>
    <lineage>
        <taxon>unclassified sequences</taxon>
        <taxon>metagenomes</taxon>
        <taxon>ecological metagenomes</taxon>
    </lineage>
</organism>
<accession>A0A0F9A4D2</accession>
<gene>
    <name evidence="2" type="ORF">LCGC14_2617240</name>
</gene>
<protein>
    <recommendedName>
        <fullName evidence="1">ABC transporter domain-containing protein</fullName>
    </recommendedName>
</protein>
<dbReference type="PROSITE" id="PS50893">
    <property type="entry name" value="ABC_TRANSPORTER_2"/>
    <property type="match status" value="1"/>
</dbReference>
<dbReference type="PANTHER" id="PTHR24220">
    <property type="entry name" value="IMPORT ATP-BINDING PROTEIN"/>
    <property type="match status" value="1"/>
</dbReference>
<dbReference type="AlphaFoldDB" id="A0A0F9A4D2"/>
<dbReference type="EMBL" id="LAZR01044573">
    <property type="protein sequence ID" value="KKL04320.1"/>
    <property type="molecule type" value="Genomic_DNA"/>
</dbReference>
<dbReference type="GO" id="GO:0016887">
    <property type="term" value="F:ATP hydrolysis activity"/>
    <property type="evidence" value="ECO:0007669"/>
    <property type="project" value="InterPro"/>
</dbReference>
<dbReference type="Pfam" id="PF00005">
    <property type="entry name" value="ABC_tran"/>
    <property type="match status" value="1"/>
</dbReference>
<dbReference type="InterPro" id="IPR003439">
    <property type="entry name" value="ABC_transporter-like_ATP-bd"/>
</dbReference>
<comment type="caution">
    <text evidence="2">The sequence shown here is derived from an EMBL/GenBank/DDBJ whole genome shotgun (WGS) entry which is preliminary data.</text>
</comment>
<dbReference type="Gene3D" id="3.40.50.300">
    <property type="entry name" value="P-loop containing nucleotide triphosphate hydrolases"/>
    <property type="match status" value="1"/>
</dbReference>
<dbReference type="InterPro" id="IPR027417">
    <property type="entry name" value="P-loop_NTPase"/>
</dbReference>
<sequence>IIGGFLLPSSGIINLNNKYKIDSNTNELFKYRKNNISFIFQEAIFIPFLNATENIKFLTNKKKKKTEKNQVSYVLEKTNLLSRKLAYPYQLSGGEKQRLSISMGLFLNKKIWLCDEPTGTLDSENKSNIMNLLKQIVIEDPSKIMIIVTHDPLFYAIANEILVLEDGLIKSAIKEEEIEKFKQKSLIYQATDEKLKETIKKENILKRLEEIKKELTKD</sequence>
<feature type="non-terminal residue" evidence="2">
    <location>
        <position position="1"/>
    </location>
</feature>
<evidence type="ECO:0000259" key="1">
    <source>
        <dbReference type="PROSITE" id="PS50893"/>
    </source>
</evidence>
<dbReference type="SUPFAM" id="SSF52540">
    <property type="entry name" value="P-loop containing nucleoside triphosphate hydrolases"/>
    <property type="match status" value="1"/>
</dbReference>
<evidence type="ECO:0000313" key="2">
    <source>
        <dbReference type="EMBL" id="KKL04320.1"/>
    </source>
</evidence>
<dbReference type="GO" id="GO:0005886">
    <property type="term" value="C:plasma membrane"/>
    <property type="evidence" value="ECO:0007669"/>
    <property type="project" value="TreeGrafter"/>
</dbReference>
<reference evidence="2" key="1">
    <citation type="journal article" date="2015" name="Nature">
        <title>Complex archaea that bridge the gap between prokaryotes and eukaryotes.</title>
        <authorList>
            <person name="Spang A."/>
            <person name="Saw J.H."/>
            <person name="Jorgensen S.L."/>
            <person name="Zaremba-Niedzwiedzka K."/>
            <person name="Martijn J."/>
            <person name="Lind A.E."/>
            <person name="van Eijk R."/>
            <person name="Schleper C."/>
            <person name="Guy L."/>
            <person name="Ettema T.J."/>
        </authorList>
    </citation>
    <scope>NUCLEOTIDE SEQUENCE</scope>
</reference>